<sequence>MTKSTVFDRKRHFNSEEPMDACAKRPCASFESPFRPASSGMNGQEFMTVNSPPLPEIVLTFSENPHFHGNPNLPPQDESHLHVDLGDAEGAEIWADNPNLCDRDYIFPDNYDLLQEMDVDGYTEQGDQSWIHEATKELSLKINPDLLDVYCSDL</sequence>
<accession>A0AA36CWR4</accession>
<keyword evidence="2" id="KW-1185">Reference proteome</keyword>
<gene>
    <name evidence="1" type="ORF">MSPICULIGERA_LOCUS13940</name>
</gene>
<comment type="caution">
    <text evidence="1">The sequence shown here is derived from an EMBL/GenBank/DDBJ whole genome shotgun (WGS) entry which is preliminary data.</text>
</comment>
<feature type="non-terminal residue" evidence="1">
    <location>
        <position position="154"/>
    </location>
</feature>
<protein>
    <submittedName>
        <fullName evidence="1">Uncharacterized protein</fullName>
    </submittedName>
</protein>
<dbReference type="EMBL" id="CATQJA010002640">
    <property type="protein sequence ID" value="CAJ0575631.1"/>
    <property type="molecule type" value="Genomic_DNA"/>
</dbReference>
<dbReference type="Proteomes" id="UP001177023">
    <property type="component" value="Unassembled WGS sequence"/>
</dbReference>
<dbReference type="AlphaFoldDB" id="A0AA36CWR4"/>
<reference evidence="1" key="1">
    <citation type="submission" date="2023-06" db="EMBL/GenBank/DDBJ databases">
        <authorList>
            <person name="Delattre M."/>
        </authorList>
    </citation>
    <scope>NUCLEOTIDE SEQUENCE</scope>
    <source>
        <strain evidence="1">AF72</strain>
    </source>
</reference>
<evidence type="ECO:0000313" key="1">
    <source>
        <dbReference type="EMBL" id="CAJ0575631.1"/>
    </source>
</evidence>
<organism evidence="1 2">
    <name type="scientific">Mesorhabditis spiculigera</name>
    <dbReference type="NCBI Taxonomy" id="96644"/>
    <lineage>
        <taxon>Eukaryota</taxon>
        <taxon>Metazoa</taxon>
        <taxon>Ecdysozoa</taxon>
        <taxon>Nematoda</taxon>
        <taxon>Chromadorea</taxon>
        <taxon>Rhabditida</taxon>
        <taxon>Rhabditina</taxon>
        <taxon>Rhabditomorpha</taxon>
        <taxon>Rhabditoidea</taxon>
        <taxon>Rhabditidae</taxon>
        <taxon>Mesorhabditinae</taxon>
        <taxon>Mesorhabditis</taxon>
    </lineage>
</organism>
<evidence type="ECO:0000313" key="2">
    <source>
        <dbReference type="Proteomes" id="UP001177023"/>
    </source>
</evidence>
<proteinExistence type="predicted"/>
<name>A0AA36CWR4_9BILA</name>